<accession>E4Z4R4</accession>
<proteinExistence type="predicted"/>
<dbReference type="EMBL" id="FN657406">
    <property type="protein sequence ID" value="CBY42692.1"/>
    <property type="molecule type" value="Genomic_DNA"/>
</dbReference>
<sequence>MITPYISVSFIINQDGSETTAVSINAATNNYARSSRSAVVQDKVHIFGGDNNDWEDSAKIARLDDCTFVELPYIGWPYKNKTSYGLSV</sequence>
<protein>
    <submittedName>
        <fullName evidence="1">Uncharacterized protein</fullName>
    </submittedName>
</protein>
<reference evidence="1" key="1">
    <citation type="journal article" date="2010" name="Science">
        <title>Plasticity of animal genome architecture unmasked by rapid evolution of a pelagic tunicate.</title>
        <authorList>
            <person name="Denoeud F."/>
            <person name="Henriet S."/>
            <person name="Mungpakdee S."/>
            <person name="Aury J.M."/>
            <person name="Da Silva C."/>
            <person name="Brinkmann H."/>
            <person name="Mikhaleva J."/>
            <person name="Olsen L.C."/>
            <person name="Jubin C."/>
            <person name="Canestro C."/>
            <person name="Bouquet J.M."/>
            <person name="Danks G."/>
            <person name="Poulain J."/>
            <person name="Campsteijn C."/>
            <person name="Adamski M."/>
            <person name="Cross I."/>
            <person name="Yadetie F."/>
            <person name="Muffato M."/>
            <person name="Louis A."/>
            <person name="Butcher S."/>
            <person name="Tsagkogeorga G."/>
            <person name="Konrad A."/>
            <person name="Singh S."/>
            <person name="Jensen M.F."/>
            <person name="Cong E.H."/>
            <person name="Eikeseth-Otteraa H."/>
            <person name="Noel B."/>
            <person name="Anthouard V."/>
            <person name="Porcel B.M."/>
            <person name="Kachouri-Lafond R."/>
            <person name="Nishino A."/>
            <person name="Ugolini M."/>
            <person name="Chourrout P."/>
            <person name="Nishida H."/>
            <person name="Aasland R."/>
            <person name="Huzurbazar S."/>
            <person name="Westhof E."/>
            <person name="Delsuc F."/>
            <person name="Lehrach H."/>
            <person name="Reinhardt R."/>
            <person name="Weissenbach J."/>
            <person name="Roy S.W."/>
            <person name="Artiguenave F."/>
            <person name="Postlethwait J.H."/>
            <person name="Manak J.R."/>
            <person name="Thompson E.M."/>
            <person name="Jaillon O."/>
            <person name="Du Pasquier L."/>
            <person name="Boudinot P."/>
            <person name="Liberles D.A."/>
            <person name="Volff J.N."/>
            <person name="Philippe H."/>
            <person name="Lenhard B."/>
            <person name="Roest Crollius H."/>
            <person name="Wincker P."/>
            <person name="Chourrout D."/>
        </authorList>
    </citation>
    <scope>NUCLEOTIDE SEQUENCE [LARGE SCALE GENOMIC DNA]</scope>
</reference>
<name>E4Z4R4_OIKDI</name>
<dbReference type="Proteomes" id="UP000011014">
    <property type="component" value="Unassembled WGS sequence"/>
</dbReference>
<evidence type="ECO:0000313" key="1">
    <source>
        <dbReference type="EMBL" id="CBY42692.1"/>
    </source>
</evidence>
<dbReference type="AlphaFoldDB" id="E4Z4R4"/>
<organism evidence="1">
    <name type="scientific">Oikopleura dioica</name>
    <name type="common">Tunicate</name>
    <dbReference type="NCBI Taxonomy" id="34765"/>
    <lineage>
        <taxon>Eukaryota</taxon>
        <taxon>Metazoa</taxon>
        <taxon>Chordata</taxon>
        <taxon>Tunicata</taxon>
        <taxon>Appendicularia</taxon>
        <taxon>Copelata</taxon>
        <taxon>Oikopleuridae</taxon>
        <taxon>Oikopleura</taxon>
    </lineage>
</organism>
<gene>
    <name evidence="1" type="ORF">GSOID_T00026408001</name>
</gene>